<keyword evidence="1" id="KW-0812">Transmembrane</keyword>
<keyword evidence="1" id="KW-0472">Membrane</keyword>
<dbReference type="CDD" id="cd03801">
    <property type="entry name" value="GT4_PimA-like"/>
    <property type="match status" value="1"/>
</dbReference>
<evidence type="ECO:0000256" key="1">
    <source>
        <dbReference type="SAM" id="Phobius"/>
    </source>
</evidence>
<comment type="caution">
    <text evidence="4">The sequence shown here is derived from an EMBL/GenBank/DDBJ whole genome shotgun (WGS) entry which is preliminary data.</text>
</comment>
<dbReference type="Proteomes" id="UP000807785">
    <property type="component" value="Unassembled WGS sequence"/>
</dbReference>
<dbReference type="Gene3D" id="3.40.50.2000">
    <property type="entry name" value="Glycogen Phosphorylase B"/>
    <property type="match status" value="2"/>
</dbReference>
<dbReference type="InterPro" id="IPR028098">
    <property type="entry name" value="Glyco_trans_4-like_N"/>
</dbReference>
<reference evidence="4" key="1">
    <citation type="submission" date="2020-10" db="EMBL/GenBank/DDBJ databases">
        <title>Connecting structure to function with the recovery of over 1000 high-quality activated sludge metagenome-assembled genomes encoding full-length rRNA genes using long-read sequencing.</title>
        <authorList>
            <person name="Singleton C.M."/>
            <person name="Petriglieri F."/>
            <person name="Kristensen J.M."/>
            <person name="Kirkegaard R.H."/>
            <person name="Michaelsen T.Y."/>
            <person name="Andersen M.H."/>
            <person name="Karst S.M."/>
            <person name="Dueholm M.S."/>
            <person name="Nielsen P.H."/>
            <person name="Albertsen M."/>
        </authorList>
    </citation>
    <scope>NUCLEOTIDE SEQUENCE</scope>
    <source>
        <strain evidence="4">Bjer_18-Q3-R1-45_BAT3C.347</strain>
    </source>
</reference>
<dbReference type="PANTHER" id="PTHR45947:SF3">
    <property type="entry name" value="SULFOQUINOVOSYL TRANSFERASE SQD2"/>
    <property type="match status" value="1"/>
</dbReference>
<accession>A0A9D7DXQ5</accession>
<feature type="transmembrane region" description="Helical" evidence="1">
    <location>
        <begin position="70"/>
        <end position="92"/>
    </location>
</feature>
<feature type="domain" description="Glycosyl transferase family 1" evidence="2">
    <location>
        <begin position="166"/>
        <end position="319"/>
    </location>
</feature>
<gene>
    <name evidence="4" type="ORF">IPH26_07490</name>
</gene>
<dbReference type="EMBL" id="JADJEV010000003">
    <property type="protein sequence ID" value="MBK6972793.1"/>
    <property type="molecule type" value="Genomic_DNA"/>
</dbReference>
<protein>
    <submittedName>
        <fullName evidence="4">Glycosyltransferase family 4 protein</fullName>
    </submittedName>
</protein>
<proteinExistence type="predicted"/>
<dbReference type="InterPro" id="IPR050194">
    <property type="entry name" value="Glycosyltransferase_grp1"/>
</dbReference>
<dbReference type="Pfam" id="PF00534">
    <property type="entry name" value="Glycos_transf_1"/>
    <property type="match status" value="1"/>
</dbReference>
<dbReference type="InterPro" id="IPR001296">
    <property type="entry name" value="Glyco_trans_1"/>
</dbReference>
<evidence type="ECO:0000259" key="3">
    <source>
        <dbReference type="Pfam" id="PF13439"/>
    </source>
</evidence>
<organism evidence="4 5">
    <name type="scientific">Candidatus Methylophosphatis roskildensis</name>
    <dbReference type="NCBI Taxonomy" id="2899263"/>
    <lineage>
        <taxon>Bacteria</taxon>
        <taxon>Pseudomonadati</taxon>
        <taxon>Pseudomonadota</taxon>
        <taxon>Betaproteobacteria</taxon>
        <taxon>Nitrosomonadales</taxon>
        <taxon>Sterolibacteriaceae</taxon>
        <taxon>Candidatus Methylophosphatis</taxon>
    </lineage>
</organism>
<dbReference type="SUPFAM" id="SSF53756">
    <property type="entry name" value="UDP-Glycosyltransferase/glycogen phosphorylase"/>
    <property type="match status" value="1"/>
</dbReference>
<keyword evidence="1" id="KW-1133">Transmembrane helix</keyword>
<name>A0A9D7DXQ5_9PROT</name>
<dbReference type="PANTHER" id="PTHR45947">
    <property type="entry name" value="SULFOQUINOVOSYL TRANSFERASE SQD2"/>
    <property type="match status" value="1"/>
</dbReference>
<dbReference type="AlphaFoldDB" id="A0A9D7DXQ5"/>
<evidence type="ECO:0000313" key="5">
    <source>
        <dbReference type="Proteomes" id="UP000807785"/>
    </source>
</evidence>
<dbReference type="GO" id="GO:0016757">
    <property type="term" value="F:glycosyltransferase activity"/>
    <property type="evidence" value="ECO:0007669"/>
    <property type="project" value="InterPro"/>
</dbReference>
<evidence type="ECO:0000259" key="2">
    <source>
        <dbReference type="Pfam" id="PF00534"/>
    </source>
</evidence>
<evidence type="ECO:0000313" key="4">
    <source>
        <dbReference type="EMBL" id="MBK6972793.1"/>
    </source>
</evidence>
<dbReference type="Pfam" id="PF13439">
    <property type="entry name" value="Glyco_transf_4"/>
    <property type="match status" value="1"/>
</dbReference>
<sequence>MDKIGGQSVQANLILRRLRDEPSLEMAFQPIDPRLPSALRPIQRVKYARTVPTFSLYCAQLFHALRYCDVVHVFSASYFSFVLAATPAIYFARYLRKPVILNYHSGEAEDHLARWPSAVRTLRLADRIVVPSGYLVHVFERFGLQAQTVFNAIDLSAFEFRARANPRPAFLVNRNFEMHYNVACVLRAFALIQRKRPDALLTVAGDGPQRDYLQGLASELSLRNTRFVGRVQPQHMPEMYDEHDIWLNGSDVDNMPLSILEAYACGLAVVSTNPGGIPYIVEDDRTGRLVARGDAEAIADRALELIGDPAFFADLTRNGLAECAKYTWESVRSGWMTLYSELVHRRISRQP</sequence>
<feature type="domain" description="Glycosyltransferase subfamily 4-like N-terminal" evidence="3">
    <location>
        <begin position="40"/>
        <end position="156"/>
    </location>
</feature>